<name>A0A8S5NES2_9CAUD</name>
<dbReference type="Pfam" id="PF22530">
    <property type="entry name" value="Terminase-T7_RNaseH-like"/>
    <property type="match status" value="1"/>
</dbReference>
<reference evidence="2" key="1">
    <citation type="journal article" date="2021" name="Proc. Natl. Acad. Sci. U.S.A.">
        <title>A Catalog of Tens of Thousands of Viruses from Human Metagenomes Reveals Hidden Associations with Chronic Diseases.</title>
        <authorList>
            <person name="Tisza M.J."/>
            <person name="Buck C.B."/>
        </authorList>
    </citation>
    <scope>NUCLEOTIDE SEQUENCE</scope>
    <source>
        <strain evidence="2">CtSxd6</strain>
    </source>
</reference>
<protein>
    <submittedName>
        <fullName evidence="2">Terminase large subunit</fullName>
    </submittedName>
</protein>
<dbReference type="InterPro" id="IPR047987">
    <property type="entry name" value="Gp19-like_virus"/>
</dbReference>
<dbReference type="NCBIfam" id="NF033889">
    <property type="entry name" value="termin_lrg_T7"/>
    <property type="match status" value="1"/>
</dbReference>
<dbReference type="EMBL" id="BK015140">
    <property type="protein sequence ID" value="DAD92595.1"/>
    <property type="molecule type" value="Genomic_DNA"/>
</dbReference>
<dbReference type="Gene3D" id="3.30.420.240">
    <property type="match status" value="1"/>
</dbReference>
<proteinExistence type="predicted"/>
<evidence type="ECO:0000313" key="2">
    <source>
        <dbReference type="EMBL" id="DAD92595.1"/>
    </source>
</evidence>
<evidence type="ECO:0000259" key="1">
    <source>
        <dbReference type="Pfam" id="PF22530"/>
    </source>
</evidence>
<feature type="domain" description="Terminase large subunit ribonuclease H-like" evidence="1">
    <location>
        <begin position="380"/>
        <end position="495"/>
    </location>
</feature>
<dbReference type="InterPro" id="IPR027417">
    <property type="entry name" value="P-loop_NTPase"/>
</dbReference>
<accession>A0A8S5NES2</accession>
<sequence>MAQGKRSIVYEAPEAAEARRAQVKAVQELYKDPMDFVYRVLVDLKKLCVAEILADICAFMMDPTKRAIMVQAQRGQAKSTLAAIGIAWDLIMHPNHRNAVVMSNSKKALDVIIMVRRIFHDLPELEPWLPDPKGGDRTGIQAWDVHHSLRNLSEKSPSLCPISIEESLQGKRTDFTVLDDLEDSKTGFTAEGRANILRKALDLYAICEYRIIWLGTPQSMDSIYFELPKQGVEVRVWPGRFPTEAEETFYGETLAPWVKEKLRLDPSLRSGGGIDGSRGRVTCPEFRKEDFHQSQELTMGKEWYELQYMLNATLTDAGRKPLNPRDLLVVPHGEDFPITLAPGLGPGYTHKHVSGGRTWELAIPTSLEGPRAKPVIKAFIDPAAGGNTSKDRTAFTVVGLVKGNLVVLSYGSVPGGYEKETLHKLAKYLAPHKPAQVCIEKNMGFGAFKQVFQPILLEEAAKVGWNPGVDEVMVHGQKEVRIIETLGPVMGRRSLWITTRALQEEAMYVEGLQAGDLASYSLFVQMASITRVKGCLRHDDLVDALAGCVDLFREELAIDANIQSEKLRMRNILEMERALLKEDQEKYSHRPLGRARRTHGNRR</sequence>
<organism evidence="2">
    <name type="scientific">Caudovirales sp. ctSxd6</name>
    <dbReference type="NCBI Taxonomy" id="2826774"/>
    <lineage>
        <taxon>Viruses</taxon>
        <taxon>Duplodnaviria</taxon>
        <taxon>Heunggongvirae</taxon>
        <taxon>Uroviricota</taxon>
        <taxon>Caudoviricetes</taxon>
    </lineage>
</organism>
<dbReference type="InterPro" id="IPR054762">
    <property type="entry name" value="Gp19_RNaseH-like"/>
</dbReference>
<dbReference type="Gene3D" id="3.40.50.300">
    <property type="entry name" value="P-loop containing nucleotide triphosphate hydrolases"/>
    <property type="match status" value="1"/>
</dbReference>